<dbReference type="AlphaFoldDB" id="A0A9P5L8W3"/>
<comment type="caution">
    <text evidence="2">The sequence shown here is derived from an EMBL/GenBank/DDBJ whole genome shotgun (WGS) entry which is preliminary data.</text>
</comment>
<name>A0A9P5L8W3_9HYPO</name>
<evidence type="ECO:0000313" key="3">
    <source>
        <dbReference type="Proteomes" id="UP000722485"/>
    </source>
</evidence>
<reference evidence="2" key="1">
    <citation type="submission" date="2020-03" db="EMBL/GenBank/DDBJ databases">
        <title>Draft Genome Sequence of Cylindrodendrum hubeiense.</title>
        <authorList>
            <person name="Buettner E."/>
            <person name="Kellner H."/>
        </authorList>
    </citation>
    <scope>NUCLEOTIDE SEQUENCE</scope>
    <source>
        <strain evidence="2">IHI 201604</strain>
    </source>
</reference>
<gene>
    <name evidence="2" type="ORF">G7Z17_g8575</name>
</gene>
<dbReference type="PANTHER" id="PTHR21521:SF0">
    <property type="entry name" value="AMUN, ISOFORM A"/>
    <property type="match status" value="1"/>
</dbReference>
<sequence>MASTSSIAQADKITKDEFASLLSQYPNIIKHISESKGAKDGQKTLQELDDYRYDEALKTFSTVKPQHPMDLDDVKLLVEWKLRHGKFRPTLMKLVTSNDPAVAKDIIQQALDGYRKDSNAQVALDILTKLRGIGPATASLLLTVHDPDQVIFFSDEAFYWLCCDGKKSPIKYNAKEYRALRDSAQDLSARLGVSATDVEKVAYVLMKQPEQSKKPEQSKQPEKLKQPKTVKKAAPSKEAKKSTNNPPTKRKLDSESGQTEAIAPTTTLRRSKRTRA</sequence>
<accession>A0A9P5L8W3</accession>
<feature type="region of interest" description="Disordered" evidence="1">
    <location>
        <begin position="207"/>
        <end position="276"/>
    </location>
</feature>
<organism evidence="2 3">
    <name type="scientific">Cylindrodendrum hubeiense</name>
    <dbReference type="NCBI Taxonomy" id="595255"/>
    <lineage>
        <taxon>Eukaryota</taxon>
        <taxon>Fungi</taxon>
        <taxon>Dikarya</taxon>
        <taxon>Ascomycota</taxon>
        <taxon>Pezizomycotina</taxon>
        <taxon>Sordariomycetes</taxon>
        <taxon>Hypocreomycetidae</taxon>
        <taxon>Hypocreales</taxon>
        <taxon>Nectriaceae</taxon>
        <taxon>Cylindrodendrum</taxon>
    </lineage>
</organism>
<protein>
    <submittedName>
        <fullName evidence="2">Uncharacterized protein</fullName>
    </submittedName>
</protein>
<proteinExistence type="predicted"/>
<dbReference type="OrthoDB" id="8249012at2759"/>
<dbReference type="EMBL" id="JAANBB010000221">
    <property type="protein sequence ID" value="KAF7546231.1"/>
    <property type="molecule type" value="Genomic_DNA"/>
</dbReference>
<evidence type="ECO:0000256" key="1">
    <source>
        <dbReference type="SAM" id="MobiDB-lite"/>
    </source>
</evidence>
<feature type="compositionally biased region" description="Basic and acidic residues" evidence="1">
    <location>
        <begin position="210"/>
        <end position="225"/>
    </location>
</feature>
<dbReference type="PANTHER" id="PTHR21521">
    <property type="entry name" value="AMUN, ISOFORM A"/>
    <property type="match status" value="1"/>
</dbReference>
<dbReference type="Proteomes" id="UP000722485">
    <property type="component" value="Unassembled WGS sequence"/>
</dbReference>
<evidence type="ECO:0000313" key="2">
    <source>
        <dbReference type="EMBL" id="KAF7546231.1"/>
    </source>
</evidence>
<feature type="compositionally biased region" description="Polar residues" evidence="1">
    <location>
        <begin position="255"/>
        <end position="268"/>
    </location>
</feature>
<keyword evidence="3" id="KW-1185">Reference proteome</keyword>